<dbReference type="Proteomes" id="UP000486351">
    <property type="component" value="Unassembled WGS sequence"/>
</dbReference>
<name>A0A6A4CHF0_9STRA</name>
<dbReference type="AlphaFoldDB" id="A0A6A4CHF0"/>
<evidence type="ECO:0000313" key="4">
    <source>
        <dbReference type="Proteomes" id="UP000486351"/>
    </source>
</evidence>
<comment type="caution">
    <text evidence="1">The sequence shown here is derived from an EMBL/GenBank/DDBJ whole genome shotgun (WGS) entry which is preliminary data.</text>
</comment>
<gene>
    <name evidence="1" type="ORF">PF001_g21256</name>
    <name evidence="2" type="ORF">PF008_g21393</name>
</gene>
<evidence type="ECO:0000313" key="1">
    <source>
        <dbReference type="EMBL" id="KAE9286844.1"/>
    </source>
</evidence>
<protein>
    <submittedName>
        <fullName evidence="1">Uncharacterized protein</fullName>
    </submittedName>
</protein>
<reference evidence="1 3" key="1">
    <citation type="submission" date="2018-08" db="EMBL/GenBank/DDBJ databases">
        <title>Genomic investigation of the strawberry pathogen Phytophthora fragariae indicates pathogenicity is determined by transcriptional variation in three key races.</title>
        <authorList>
            <person name="Adams T.M."/>
            <person name="Armitage A.D."/>
            <person name="Sobczyk M.K."/>
            <person name="Bates H.J."/>
            <person name="Dunwell J.M."/>
            <person name="Nellist C.F."/>
            <person name="Harrison R.J."/>
        </authorList>
    </citation>
    <scope>NUCLEOTIDE SEQUENCE [LARGE SCALE GENOMIC DNA]</scope>
    <source>
        <strain evidence="1 3">A4</strain>
        <strain evidence="2 4">NOV-77</strain>
    </source>
</reference>
<accession>A0A6A4CHF0</accession>
<dbReference type="EMBL" id="QXGE01001918">
    <property type="protein sequence ID" value="KAE9286844.1"/>
    <property type="molecule type" value="Genomic_DNA"/>
</dbReference>
<evidence type="ECO:0000313" key="3">
    <source>
        <dbReference type="Proteomes" id="UP000437068"/>
    </source>
</evidence>
<evidence type="ECO:0000313" key="2">
    <source>
        <dbReference type="EMBL" id="KAE9306768.1"/>
    </source>
</evidence>
<dbReference type="Proteomes" id="UP000437068">
    <property type="component" value="Unassembled WGS sequence"/>
</dbReference>
<organism evidence="1 3">
    <name type="scientific">Phytophthora fragariae</name>
    <dbReference type="NCBI Taxonomy" id="53985"/>
    <lineage>
        <taxon>Eukaryota</taxon>
        <taxon>Sar</taxon>
        <taxon>Stramenopiles</taxon>
        <taxon>Oomycota</taxon>
        <taxon>Peronosporomycetes</taxon>
        <taxon>Peronosporales</taxon>
        <taxon>Peronosporaceae</taxon>
        <taxon>Phytophthora</taxon>
    </lineage>
</organism>
<proteinExistence type="predicted"/>
<dbReference type="EMBL" id="QXFY01001914">
    <property type="protein sequence ID" value="KAE9306768.1"/>
    <property type="molecule type" value="Genomic_DNA"/>
</dbReference>
<sequence>MSVINGASVSSAMLCFSTSLFTSSLSLVEPPRFSLMKPTRFRSCSELLRKLLGTSGFLNCFTGVAKSLRR</sequence>